<feature type="chain" id="PRO_5042127987" description="Secreted protein" evidence="2">
    <location>
        <begin position="21"/>
        <end position="132"/>
    </location>
</feature>
<evidence type="ECO:0000313" key="3">
    <source>
        <dbReference type="EMBL" id="KAK1743999.1"/>
    </source>
</evidence>
<reference evidence="3" key="1">
    <citation type="submission" date="2023-06" db="EMBL/GenBank/DDBJ databases">
        <title>Survivors Of The Sea: Transcriptome response of Skeletonema marinoi to long-term dormancy.</title>
        <authorList>
            <person name="Pinder M.I.M."/>
            <person name="Kourtchenko O."/>
            <person name="Robertson E.K."/>
            <person name="Larsson T."/>
            <person name="Maumus F."/>
            <person name="Osuna-Cruz C.M."/>
            <person name="Vancaester E."/>
            <person name="Stenow R."/>
            <person name="Vandepoele K."/>
            <person name="Ploug H."/>
            <person name="Bruchert V."/>
            <person name="Godhe A."/>
            <person name="Topel M."/>
        </authorList>
    </citation>
    <scope>NUCLEOTIDE SEQUENCE</scope>
    <source>
        <strain evidence="3">R05AC</strain>
    </source>
</reference>
<name>A0AAD9DF92_9STRA</name>
<feature type="compositionally biased region" description="Basic and acidic residues" evidence="1">
    <location>
        <begin position="96"/>
        <end position="119"/>
    </location>
</feature>
<sequence>MKMMALKIAALALWVGGVNGFVATYQKKQPLLMSRHLQMAGSDLPYGPPLGADKNSPDLNGNSATERDDDEDNNGGATLKGNRFSKYAPDASLDTADFRQQLKDNMKADLERRRREDPNRGNQPAKTYLDNL</sequence>
<dbReference type="Proteomes" id="UP001224775">
    <property type="component" value="Unassembled WGS sequence"/>
</dbReference>
<keyword evidence="4" id="KW-1185">Reference proteome</keyword>
<feature type="region of interest" description="Disordered" evidence="1">
    <location>
        <begin position="40"/>
        <end position="132"/>
    </location>
</feature>
<dbReference type="AlphaFoldDB" id="A0AAD9DF92"/>
<evidence type="ECO:0008006" key="5">
    <source>
        <dbReference type="Google" id="ProtNLM"/>
    </source>
</evidence>
<evidence type="ECO:0000313" key="4">
    <source>
        <dbReference type="Proteomes" id="UP001224775"/>
    </source>
</evidence>
<evidence type="ECO:0000256" key="2">
    <source>
        <dbReference type="SAM" id="SignalP"/>
    </source>
</evidence>
<evidence type="ECO:0000256" key="1">
    <source>
        <dbReference type="SAM" id="MobiDB-lite"/>
    </source>
</evidence>
<comment type="caution">
    <text evidence="3">The sequence shown here is derived from an EMBL/GenBank/DDBJ whole genome shotgun (WGS) entry which is preliminary data.</text>
</comment>
<protein>
    <recommendedName>
        <fullName evidence="5">Secreted protein</fullName>
    </recommendedName>
</protein>
<dbReference type="EMBL" id="JATAAI010000008">
    <property type="protein sequence ID" value="KAK1743999.1"/>
    <property type="molecule type" value="Genomic_DNA"/>
</dbReference>
<gene>
    <name evidence="3" type="ORF">QTG54_005596</name>
</gene>
<accession>A0AAD9DF92</accession>
<keyword evidence="2" id="KW-0732">Signal</keyword>
<organism evidence="3 4">
    <name type="scientific">Skeletonema marinoi</name>
    <dbReference type="NCBI Taxonomy" id="267567"/>
    <lineage>
        <taxon>Eukaryota</taxon>
        <taxon>Sar</taxon>
        <taxon>Stramenopiles</taxon>
        <taxon>Ochrophyta</taxon>
        <taxon>Bacillariophyta</taxon>
        <taxon>Coscinodiscophyceae</taxon>
        <taxon>Thalassiosirophycidae</taxon>
        <taxon>Thalassiosirales</taxon>
        <taxon>Skeletonemataceae</taxon>
        <taxon>Skeletonema</taxon>
        <taxon>Skeletonema marinoi-dohrnii complex</taxon>
    </lineage>
</organism>
<feature type="signal peptide" evidence="2">
    <location>
        <begin position="1"/>
        <end position="20"/>
    </location>
</feature>
<proteinExistence type="predicted"/>